<dbReference type="PROSITE" id="PS51831">
    <property type="entry name" value="HD"/>
    <property type="match status" value="1"/>
</dbReference>
<sequence>MEKLKQYISDNFEQILVFVVLVSVLLIHYFIDQKFAFLNFYYLPALLAGFFLGRRSAVLLSLLCVLLVTLFFLAVPNFWKTSETESIEIALHLILWGCFLIMVSYVVGTLFKEKEKRIQDLKNAYMGVLEILSKYMDSADRYTKGHCIRVAELATEIAIAMQLPRKEIENIKAAALLHDIGKVDVSMDLIKKASSLSDEEKKLVDAHVEKGANILSSMGNVLKEAVPIVLSHHRTYQDLYGSGEKSISENAKLGAGIVSVADTYDAIITDRPYRAGKLPLQALSEIEKRRWGTISSGRRKGIC</sequence>
<dbReference type="Gene3D" id="1.10.3210.10">
    <property type="entry name" value="Hypothetical protein af1432"/>
    <property type="match status" value="1"/>
</dbReference>
<name>A0A0F8WA37_9ZZZZ</name>
<feature type="domain" description="HD" evidence="2">
    <location>
        <begin position="143"/>
        <end position="267"/>
    </location>
</feature>
<feature type="transmembrane region" description="Helical" evidence="1">
    <location>
        <begin position="60"/>
        <end position="79"/>
    </location>
</feature>
<keyword evidence="1" id="KW-0472">Membrane</keyword>
<dbReference type="EMBL" id="LAZR01066490">
    <property type="protein sequence ID" value="KKK53468.1"/>
    <property type="molecule type" value="Genomic_DNA"/>
</dbReference>
<dbReference type="PANTHER" id="PTHR43155">
    <property type="entry name" value="CYCLIC DI-GMP PHOSPHODIESTERASE PA4108-RELATED"/>
    <property type="match status" value="1"/>
</dbReference>
<proteinExistence type="predicted"/>
<feature type="transmembrane region" description="Helical" evidence="1">
    <location>
        <begin position="91"/>
        <end position="111"/>
    </location>
</feature>
<protein>
    <submittedName>
        <fullName evidence="4">Uncharacterized protein</fullName>
    </submittedName>
</protein>
<organism evidence="4">
    <name type="scientific">marine sediment metagenome</name>
    <dbReference type="NCBI Taxonomy" id="412755"/>
    <lineage>
        <taxon>unclassified sequences</taxon>
        <taxon>metagenomes</taxon>
        <taxon>ecological metagenomes</taxon>
    </lineage>
</organism>
<keyword evidence="1" id="KW-1133">Transmembrane helix</keyword>
<dbReference type="InterPro" id="IPR006674">
    <property type="entry name" value="HD_domain"/>
</dbReference>
<dbReference type="SUPFAM" id="SSF109604">
    <property type="entry name" value="HD-domain/PDEase-like"/>
    <property type="match status" value="1"/>
</dbReference>
<dbReference type="AlphaFoldDB" id="A0A0F8WA37"/>
<dbReference type="InterPro" id="IPR003607">
    <property type="entry name" value="HD/PDEase_dom"/>
</dbReference>
<dbReference type="CDD" id="cd00077">
    <property type="entry name" value="HDc"/>
    <property type="match status" value="1"/>
</dbReference>
<comment type="caution">
    <text evidence="4">The sequence shown here is derived from an EMBL/GenBank/DDBJ whole genome shotgun (WGS) entry which is preliminary data.</text>
</comment>
<feature type="non-terminal residue" evidence="4">
    <location>
        <position position="303"/>
    </location>
</feature>
<feature type="transmembrane region" description="Helical" evidence="1">
    <location>
        <begin position="37"/>
        <end position="53"/>
    </location>
</feature>
<dbReference type="NCBIfam" id="TIGR00277">
    <property type="entry name" value="HDIG"/>
    <property type="match status" value="1"/>
</dbReference>
<feature type="domain" description="HD-GYP" evidence="3">
    <location>
        <begin position="121"/>
        <end position="303"/>
    </location>
</feature>
<dbReference type="SMART" id="SM00471">
    <property type="entry name" value="HDc"/>
    <property type="match status" value="1"/>
</dbReference>
<evidence type="ECO:0000313" key="4">
    <source>
        <dbReference type="EMBL" id="KKK53468.1"/>
    </source>
</evidence>
<accession>A0A0F8WA37</accession>
<dbReference type="PROSITE" id="PS51832">
    <property type="entry name" value="HD_GYP"/>
    <property type="match status" value="1"/>
</dbReference>
<dbReference type="PANTHER" id="PTHR43155:SF2">
    <property type="entry name" value="CYCLIC DI-GMP PHOSPHODIESTERASE PA4108"/>
    <property type="match status" value="1"/>
</dbReference>
<evidence type="ECO:0000256" key="1">
    <source>
        <dbReference type="SAM" id="Phobius"/>
    </source>
</evidence>
<dbReference type="Pfam" id="PF13487">
    <property type="entry name" value="HD_5"/>
    <property type="match status" value="1"/>
</dbReference>
<reference evidence="4" key="1">
    <citation type="journal article" date="2015" name="Nature">
        <title>Complex archaea that bridge the gap between prokaryotes and eukaryotes.</title>
        <authorList>
            <person name="Spang A."/>
            <person name="Saw J.H."/>
            <person name="Jorgensen S.L."/>
            <person name="Zaremba-Niedzwiedzka K."/>
            <person name="Martijn J."/>
            <person name="Lind A.E."/>
            <person name="van Eijk R."/>
            <person name="Schleper C."/>
            <person name="Guy L."/>
            <person name="Ettema T.J."/>
        </authorList>
    </citation>
    <scope>NUCLEOTIDE SEQUENCE</scope>
</reference>
<gene>
    <name evidence="4" type="ORF">LCGC14_3094490</name>
</gene>
<feature type="transmembrane region" description="Helical" evidence="1">
    <location>
        <begin position="12"/>
        <end position="31"/>
    </location>
</feature>
<evidence type="ECO:0000259" key="3">
    <source>
        <dbReference type="PROSITE" id="PS51832"/>
    </source>
</evidence>
<dbReference type="InterPro" id="IPR006675">
    <property type="entry name" value="HDIG_dom"/>
</dbReference>
<evidence type="ECO:0000259" key="2">
    <source>
        <dbReference type="PROSITE" id="PS51831"/>
    </source>
</evidence>
<dbReference type="InterPro" id="IPR037522">
    <property type="entry name" value="HD_GYP_dom"/>
</dbReference>
<keyword evidence="1" id="KW-0812">Transmembrane</keyword>